<reference evidence="1 2" key="1">
    <citation type="submission" date="2023-09" db="EMBL/GenBank/DDBJ databases">
        <authorList>
            <person name="Wang M."/>
        </authorList>
    </citation>
    <scope>NUCLEOTIDE SEQUENCE [LARGE SCALE GENOMIC DNA]</scope>
    <source>
        <strain evidence="1">GT-2023</strain>
        <tissue evidence="1">Liver</tissue>
    </source>
</reference>
<gene>
    <name evidence="1" type="ORF">QQF64_032312</name>
</gene>
<evidence type="ECO:0000313" key="1">
    <source>
        <dbReference type="EMBL" id="KAL1270023.1"/>
    </source>
</evidence>
<keyword evidence="2" id="KW-1185">Reference proteome</keyword>
<sequence>MTAYGTASELKNCIVKRLCAAKLRAKGSSGCQQDCGGVWHTPHVSLSLSLSQPNTLTQKTARTSVHAARSPSNSAGCYITLSYQQQQ</sequence>
<proteinExistence type="predicted"/>
<protein>
    <submittedName>
        <fullName evidence="1">Uncharacterized protein</fullName>
    </submittedName>
</protein>
<evidence type="ECO:0000313" key="2">
    <source>
        <dbReference type="Proteomes" id="UP001558613"/>
    </source>
</evidence>
<dbReference type="EMBL" id="JAYMGO010000008">
    <property type="protein sequence ID" value="KAL1270023.1"/>
    <property type="molecule type" value="Genomic_DNA"/>
</dbReference>
<dbReference type="Proteomes" id="UP001558613">
    <property type="component" value="Unassembled WGS sequence"/>
</dbReference>
<organism evidence="1 2">
    <name type="scientific">Cirrhinus molitorella</name>
    <name type="common">mud carp</name>
    <dbReference type="NCBI Taxonomy" id="172907"/>
    <lineage>
        <taxon>Eukaryota</taxon>
        <taxon>Metazoa</taxon>
        <taxon>Chordata</taxon>
        <taxon>Craniata</taxon>
        <taxon>Vertebrata</taxon>
        <taxon>Euteleostomi</taxon>
        <taxon>Actinopterygii</taxon>
        <taxon>Neopterygii</taxon>
        <taxon>Teleostei</taxon>
        <taxon>Ostariophysi</taxon>
        <taxon>Cypriniformes</taxon>
        <taxon>Cyprinidae</taxon>
        <taxon>Labeoninae</taxon>
        <taxon>Labeonini</taxon>
        <taxon>Cirrhinus</taxon>
    </lineage>
</organism>
<comment type="caution">
    <text evidence="1">The sequence shown here is derived from an EMBL/GenBank/DDBJ whole genome shotgun (WGS) entry which is preliminary data.</text>
</comment>
<name>A0ABR3MZH4_9TELE</name>
<accession>A0ABR3MZH4</accession>